<proteinExistence type="predicted"/>
<dbReference type="OrthoDB" id="2636122at2"/>
<gene>
    <name evidence="1" type="ORF">IJ22_06640</name>
</gene>
<dbReference type="Proteomes" id="UP000061660">
    <property type="component" value="Chromosome"/>
</dbReference>
<name>A0A0U2U3C3_9BACL</name>
<organism evidence="1 2">
    <name type="scientific">Paenibacillus naphthalenovorans</name>
    <dbReference type="NCBI Taxonomy" id="162209"/>
    <lineage>
        <taxon>Bacteria</taxon>
        <taxon>Bacillati</taxon>
        <taxon>Bacillota</taxon>
        <taxon>Bacilli</taxon>
        <taxon>Bacillales</taxon>
        <taxon>Paenibacillaceae</taxon>
        <taxon>Paenibacillus</taxon>
    </lineage>
</organism>
<accession>A0A0U2U3C3</accession>
<protein>
    <submittedName>
        <fullName evidence="1">Uncharacterized protein</fullName>
    </submittedName>
</protein>
<evidence type="ECO:0000313" key="2">
    <source>
        <dbReference type="Proteomes" id="UP000061660"/>
    </source>
</evidence>
<dbReference type="KEGG" id="pnp:IJ22_06640"/>
<reference evidence="1 2" key="2">
    <citation type="journal article" date="2016" name="Genome Announc.">
        <title>Complete Genome Sequences of Two Interactive Moderate Thermophiles, Paenibacillus napthalenovorans 32O-Y and Paenibacillus sp. 32O-W.</title>
        <authorList>
            <person name="Butler R.R.III."/>
            <person name="Wang J."/>
            <person name="Stark B.C."/>
            <person name="Pombert J.F."/>
        </authorList>
    </citation>
    <scope>NUCLEOTIDE SEQUENCE [LARGE SCALE GENOMIC DNA]</scope>
    <source>
        <strain evidence="1 2">32O-Y</strain>
    </source>
</reference>
<dbReference type="RefSeq" id="WP_160327338.1">
    <property type="nucleotide sequence ID" value="NZ_CP013652.1"/>
</dbReference>
<sequence>MYYCILCEEIHALKYSECETVFSSGFHYYNLTLYNAGMCQCEYCHLEEEHSASA</sequence>
<keyword evidence="2" id="KW-1185">Reference proteome</keyword>
<dbReference type="EMBL" id="CP013652">
    <property type="protein sequence ID" value="ALS21049.1"/>
    <property type="molecule type" value="Genomic_DNA"/>
</dbReference>
<evidence type="ECO:0000313" key="1">
    <source>
        <dbReference type="EMBL" id="ALS21049.1"/>
    </source>
</evidence>
<reference evidence="2" key="1">
    <citation type="submission" date="2015-12" db="EMBL/GenBank/DDBJ databases">
        <title>Complete genome sequences of two moderately thermophilic Paenibacillus species.</title>
        <authorList>
            <person name="Butler R.III."/>
            <person name="Wang J."/>
            <person name="Stark B.C."/>
            <person name="Pombert J.-F."/>
        </authorList>
    </citation>
    <scope>NUCLEOTIDE SEQUENCE [LARGE SCALE GENOMIC DNA]</scope>
    <source>
        <strain evidence="2">32O-Y</strain>
    </source>
</reference>
<dbReference type="AlphaFoldDB" id="A0A0U2U3C3"/>
<dbReference type="PATRIC" id="fig|162209.4.peg.703"/>